<protein>
    <submittedName>
        <fullName evidence="4">Spore germination protein</fullName>
    </submittedName>
</protein>
<dbReference type="PANTHER" id="PTHR22550">
    <property type="entry name" value="SPORE GERMINATION PROTEIN"/>
    <property type="match status" value="1"/>
</dbReference>
<dbReference type="OrthoDB" id="1726708at2"/>
<keyword evidence="2 3" id="KW-0472">Membrane</keyword>
<sequence>MNTEPKNYDELKKLSEQSDDFKSTTISLPNQEVSISYYKTLIDEKLLQHHLILAMQNRALDSELKEIEDIKAWIPIENIEITDQVKIIQSKLLNGCAIVQLHENDQKCALVNLANKEGLRKNNDTENEFSVVGPKIGFIEDIDTNIRLLRAQIKIPNLIVKELTIGTVSKTKVAIIYIDGVTNEQNIQTVEQRLTNLDFEVIFDSSILDQIMSDNSMTPFPLFLSTERRDRVVYALISGQVAVISDGSPYFITGPSTLFDFFISPEDYYLPWILGSFFRLIRIIGVIFSLFATSMYVAITTFHYEVIPNDLLGPLIFSRQNVPFPPIIEVLFLEITIEFLREAGARLPAKIGTSLGIVGGIIIGQAAVEAALTSNILIIIVALSALASFATPIYKMSNTIRFLRFPFIILSSIWGGFGMFIGMGFLLVHINRLKSLGNPYTVPIFPLRIKDLKDSFLRSPYQILNTRPHYLRPKSSLMYTPKPVKRKNDFDHE</sequence>
<evidence type="ECO:0000256" key="1">
    <source>
        <dbReference type="ARBA" id="ARBA00005278"/>
    </source>
</evidence>
<feature type="transmembrane region" description="Helical" evidence="3">
    <location>
        <begin position="406"/>
        <end position="428"/>
    </location>
</feature>
<feature type="transmembrane region" description="Helical" evidence="3">
    <location>
        <begin position="280"/>
        <end position="302"/>
    </location>
</feature>
<comment type="similarity">
    <text evidence="1">Belongs to the GerABKA family.</text>
</comment>
<dbReference type="PANTHER" id="PTHR22550:SF5">
    <property type="entry name" value="LEUCINE ZIPPER PROTEIN 4"/>
    <property type="match status" value="1"/>
</dbReference>
<accession>A0A4Y8LNW4</accession>
<keyword evidence="3" id="KW-1133">Transmembrane helix</keyword>
<dbReference type="GO" id="GO:0009847">
    <property type="term" value="P:spore germination"/>
    <property type="evidence" value="ECO:0007669"/>
    <property type="project" value="InterPro"/>
</dbReference>
<evidence type="ECO:0000313" key="5">
    <source>
        <dbReference type="Proteomes" id="UP000297900"/>
    </source>
</evidence>
<dbReference type="EMBL" id="SOMN01000042">
    <property type="protein sequence ID" value="TFE22699.1"/>
    <property type="molecule type" value="Genomic_DNA"/>
</dbReference>
<reference evidence="4 5" key="1">
    <citation type="submission" date="2019-03" db="EMBL/GenBank/DDBJ databases">
        <title>Cohnella endophytica sp. nov., a novel endophytic bacterium isolated from bark of Sonneratia apetala.</title>
        <authorList>
            <person name="Tuo L."/>
        </authorList>
    </citation>
    <scope>NUCLEOTIDE SEQUENCE [LARGE SCALE GENOMIC DNA]</scope>
    <source>
        <strain evidence="4 5">CCTCC AB 208254</strain>
    </source>
</reference>
<gene>
    <name evidence="4" type="ORF">E2980_20925</name>
</gene>
<keyword evidence="5" id="KW-1185">Reference proteome</keyword>
<dbReference type="RefSeq" id="WP_135154196.1">
    <property type="nucleotide sequence ID" value="NZ_SOMN01000042.1"/>
</dbReference>
<comment type="caution">
    <text evidence="4">The sequence shown here is derived from an EMBL/GenBank/DDBJ whole genome shotgun (WGS) entry which is preliminary data.</text>
</comment>
<name>A0A4Y8LNW4_9BACL</name>
<proteinExistence type="inferred from homology"/>
<dbReference type="PIRSF" id="PIRSF005690">
    <property type="entry name" value="GerBA"/>
    <property type="match status" value="1"/>
</dbReference>
<dbReference type="Proteomes" id="UP000297900">
    <property type="component" value="Unassembled WGS sequence"/>
</dbReference>
<dbReference type="Pfam" id="PF03323">
    <property type="entry name" value="GerA"/>
    <property type="match status" value="1"/>
</dbReference>
<dbReference type="GO" id="GO:0016020">
    <property type="term" value="C:membrane"/>
    <property type="evidence" value="ECO:0007669"/>
    <property type="project" value="InterPro"/>
</dbReference>
<evidence type="ECO:0000313" key="4">
    <source>
        <dbReference type="EMBL" id="TFE22699.1"/>
    </source>
</evidence>
<dbReference type="InterPro" id="IPR004995">
    <property type="entry name" value="Spore_Ger"/>
</dbReference>
<organism evidence="4 5">
    <name type="scientific">Cohnella luojiensis</name>
    <dbReference type="NCBI Taxonomy" id="652876"/>
    <lineage>
        <taxon>Bacteria</taxon>
        <taxon>Bacillati</taxon>
        <taxon>Bacillota</taxon>
        <taxon>Bacilli</taxon>
        <taxon>Bacillales</taxon>
        <taxon>Paenibacillaceae</taxon>
        <taxon>Cohnella</taxon>
    </lineage>
</organism>
<feature type="transmembrane region" description="Helical" evidence="3">
    <location>
        <begin position="374"/>
        <end position="394"/>
    </location>
</feature>
<dbReference type="AlphaFoldDB" id="A0A4Y8LNW4"/>
<evidence type="ECO:0000256" key="2">
    <source>
        <dbReference type="ARBA" id="ARBA00023136"/>
    </source>
</evidence>
<keyword evidence="3" id="KW-0812">Transmembrane</keyword>
<dbReference type="InterPro" id="IPR050768">
    <property type="entry name" value="UPF0353/GerABKA_families"/>
</dbReference>
<evidence type="ECO:0000256" key="3">
    <source>
        <dbReference type="SAM" id="Phobius"/>
    </source>
</evidence>